<comment type="subcellular location">
    <subcellularLocation>
        <location evidence="1">Membrane</location>
        <topology evidence="1">Multi-pass membrane protein</topology>
    </subcellularLocation>
</comment>
<keyword evidence="4 6" id="KW-0472">Membrane</keyword>
<feature type="transmembrane region" description="Helical" evidence="6">
    <location>
        <begin position="101"/>
        <end position="122"/>
    </location>
</feature>
<name>A0A9P4V1P0_9PLEO</name>
<dbReference type="PANTHER" id="PTHR33048">
    <property type="entry name" value="PTH11-LIKE INTEGRAL MEMBRANE PROTEIN (AFU_ORTHOLOGUE AFUA_5G11245)"/>
    <property type="match status" value="1"/>
</dbReference>
<feature type="domain" description="Rhodopsin" evidence="7">
    <location>
        <begin position="37"/>
        <end position="277"/>
    </location>
</feature>
<dbReference type="Pfam" id="PF20684">
    <property type="entry name" value="Fung_rhodopsin"/>
    <property type="match status" value="1"/>
</dbReference>
<keyword evidence="3 6" id="KW-1133">Transmembrane helix</keyword>
<feature type="transmembrane region" description="Helical" evidence="6">
    <location>
        <begin position="20"/>
        <end position="41"/>
    </location>
</feature>
<protein>
    <recommendedName>
        <fullName evidence="7">Rhodopsin domain-containing protein</fullName>
    </recommendedName>
</protein>
<comment type="similarity">
    <text evidence="5">Belongs to the SAT4 family.</text>
</comment>
<sequence>MDHLLSKRAFDISTRRQLTLVVFPPVLFAVATALVGLRFYARKLKGGSIGLDDVFCLVGLVMGYVFLALVFVMIFLAGEGLPMAVVMADSGVATLWKELTFVLNIFWANAIAAIQISCLLSYSRHYDSFRTAKNICNILIACIAAWWLGTIITWLNTCRPLARVFDSGVAGTCPVNSKLACGLIGCFHAFFDVAVMIAPIAAITTRRHSLTEKVILSALFFLGSLCTLTAVMRIDCLISRVPQNVDASSVSWWNVIRGSSEITLGMWCCCIPTLTPVRDHWLKRWYHPNDGNIRLRRFNSNGTAASGGSELSRIWQGRTGGRVKAFVSVDDSSSERNKDVEENPNQIKVTKEYIVVP</sequence>
<evidence type="ECO:0000256" key="4">
    <source>
        <dbReference type="ARBA" id="ARBA00023136"/>
    </source>
</evidence>
<keyword evidence="2 6" id="KW-0812">Transmembrane</keyword>
<keyword evidence="9" id="KW-1185">Reference proteome</keyword>
<comment type="caution">
    <text evidence="8">The sequence shown here is derived from an EMBL/GenBank/DDBJ whole genome shotgun (WGS) entry which is preliminary data.</text>
</comment>
<dbReference type="EMBL" id="ML996161">
    <property type="protein sequence ID" value="KAF2733411.1"/>
    <property type="molecule type" value="Genomic_DNA"/>
</dbReference>
<evidence type="ECO:0000313" key="8">
    <source>
        <dbReference type="EMBL" id="KAF2733411.1"/>
    </source>
</evidence>
<evidence type="ECO:0000256" key="1">
    <source>
        <dbReference type="ARBA" id="ARBA00004141"/>
    </source>
</evidence>
<feature type="transmembrane region" description="Helical" evidence="6">
    <location>
        <begin position="53"/>
        <end position="77"/>
    </location>
</feature>
<dbReference type="InterPro" id="IPR052337">
    <property type="entry name" value="SAT4-like"/>
</dbReference>
<evidence type="ECO:0000256" key="5">
    <source>
        <dbReference type="ARBA" id="ARBA00038359"/>
    </source>
</evidence>
<gene>
    <name evidence="8" type="ORF">EJ04DRAFT_553345</name>
</gene>
<evidence type="ECO:0000313" key="9">
    <source>
        <dbReference type="Proteomes" id="UP000799444"/>
    </source>
</evidence>
<feature type="transmembrane region" description="Helical" evidence="6">
    <location>
        <begin position="175"/>
        <end position="202"/>
    </location>
</feature>
<dbReference type="GO" id="GO:0016020">
    <property type="term" value="C:membrane"/>
    <property type="evidence" value="ECO:0007669"/>
    <property type="project" value="UniProtKB-SubCell"/>
</dbReference>
<proteinExistence type="inferred from homology"/>
<dbReference type="InterPro" id="IPR049326">
    <property type="entry name" value="Rhodopsin_dom_fungi"/>
</dbReference>
<dbReference type="OrthoDB" id="10017208at2759"/>
<feature type="transmembrane region" description="Helical" evidence="6">
    <location>
        <begin position="134"/>
        <end position="155"/>
    </location>
</feature>
<reference evidence="8" key="1">
    <citation type="journal article" date="2020" name="Stud. Mycol.">
        <title>101 Dothideomycetes genomes: a test case for predicting lifestyles and emergence of pathogens.</title>
        <authorList>
            <person name="Haridas S."/>
            <person name="Albert R."/>
            <person name="Binder M."/>
            <person name="Bloem J."/>
            <person name="Labutti K."/>
            <person name="Salamov A."/>
            <person name="Andreopoulos B."/>
            <person name="Baker S."/>
            <person name="Barry K."/>
            <person name="Bills G."/>
            <person name="Bluhm B."/>
            <person name="Cannon C."/>
            <person name="Castanera R."/>
            <person name="Culley D."/>
            <person name="Daum C."/>
            <person name="Ezra D."/>
            <person name="Gonzalez J."/>
            <person name="Henrissat B."/>
            <person name="Kuo A."/>
            <person name="Liang C."/>
            <person name="Lipzen A."/>
            <person name="Lutzoni F."/>
            <person name="Magnuson J."/>
            <person name="Mondo S."/>
            <person name="Nolan M."/>
            <person name="Ohm R."/>
            <person name="Pangilinan J."/>
            <person name="Park H.-J."/>
            <person name="Ramirez L."/>
            <person name="Alfaro M."/>
            <person name="Sun H."/>
            <person name="Tritt A."/>
            <person name="Yoshinaga Y."/>
            <person name="Zwiers L.-H."/>
            <person name="Turgeon B."/>
            <person name="Goodwin S."/>
            <person name="Spatafora J."/>
            <person name="Crous P."/>
            <person name="Grigoriev I."/>
        </authorList>
    </citation>
    <scope>NUCLEOTIDE SEQUENCE</scope>
    <source>
        <strain evidence="8">CBS 125425</strain>
    </source>
</reference>
<evidence type="ECO:0000256" key="6">
    <source>
        <dbReference type="SAM" id="Phobius"/>
    </source>
</evidence>
<dbReference type="Proteomes" id="UP000799444">
    <property type="component" value="Unassembled WGS sequence"/>
</dbReference>
<feature type="transmembrane region" description="Helical" evidence="6">
    <location>
        <begin position="214"/>
        <end position="234"/>
    </location>
</feature>
<evidence type="ECO:0000256" key="2">
    <source>
        <dbReference type="ARBA" id="ARBA00022692"/>
    </source>
</evidence>
<dbReference type="AlphaFoldDB" id="A0A9P4V1P0"/>
<dbReference type="PANTHER" id="PTHR33048:SF47">
    <property type="entry name" value="INTEGRAL MEMBRANE PROTEIN-RELATED"/>
    <property type="match status" value="1"/>
</dbReference>
<evidence type="ECO:0000259" key="7">
    <source>
        <dbReference type="Pfam" id="PF20684"/>
    </source>
</evidence>
<organism evidence="8 9">
    <name type="scientific">Polyplosphaeria fusca</name>
    <dbReference type="NCBI Taxonomy" id="682080"/>
    <lineage>
        <taxon>Eukaryota</taxon>
        <taxon>Fungi</taxon>
        <taxon>Dikarya</taxon>
        <taxon>Ascomycota</taxon>
        <taxon>Pezizomycotina</taxon>
        <taxon>Dothideomycetes</taxon>
        <taxon>Pleosporomycetidae</taxon>
        <taxon>Pleosporales</taxon>
        <taxon>Tetraplosphaeriaceae</taxon>
        <taxon>Polyplosphaeria</taxon>
    </lineage>
</organism>
<accession>A0A9P4V1P0</accession>
<evidence type="ECO:0000256" key="3">
    <source>
        <dbReference type="ARBA" id="ARBA00022989"/>
    </source>
</evidence>